<reference evidence="3 4" key="1">
    <citation type="submission" date="2013-06" db="EMBL/GenBank/DDBJ databases">
        <authorList>
            <person name="Weinstock G."/>
            <person name="Sodergren E."/>
            <person name="Clifton S."/>
            <person name="Fulton L."/>
            <person name="Fulton B."/>
            <person name="Courtney L."/>
            <person name="Fronick C."/>
            <person name="Harrison M."/>
            <person name="Strong C."/>
            <person name="Farmer C."/>
            <person name="Delahaunty K."/>
            <person name="Markovic C."/>
            <person name="Hall O."/>
            <person name="Minx P."/>
            <person name="Tomlinson C."/>
            <person name="Mitreva M."/>
            <person name="Nelson J."/>
            <person name="Hou S."/>
            <person name="Wollam A."/>
            <person name="Pepin K.H."/>
            <person name="Johnson M."/>
            <person name="Bhonagiri V."/>
            <person name="Nash W.E."/>
            <person name="Warren W."/>
            <person name="Chinwalla A."/>
            <person name="Mardis E.R."/>
            <person name="Wilson R.K."/>
        </authorList>
    </citation>
    <scope>NUCLEOTIDE SEQUENCE [LARGE SCALE GENOMIC DNA]</scope>
    <source>
        <strain evidence="3 4">ATCC 51271</strain>
    </source>
</reference>
<dbReference type="EMBL" id="ACIL03000007">
    <property type="protein sequence ID" value="ESL03727.1"/>
    <property type="molecule type" value="Genomic_DNA"/>
</dbReference>
<sequence length="386" mass="44084">MSNANFTKTANKEGIIVEKSRIVDLNDPKWAHPDGAELWYVDPALNAGSIAMYDPTVSSEEKLKNGNERQKSYMDQWWNAEHTCEITKHMVSGCPEEPNTEVEVWVVKPKNLKKRKNRVMFYIIGGGIYAINPNSYPIEKLCEDHCAVGIVVIYRMSWQAQYPAAINDLHAGYKWMYENADELGIHSDKVVLSGSSSGGHLALSLAFRLKRYGYSPRGIVTVSAQTDDIEKEGEGWYTGIWDSVEQHDALMQYLGRNFNSVRVGPEAMPNHATVEDCIGFPPTFMHQSEMDPDILRNLEFYSKLIRAHCFTELHVYGGAIHNNAVWAVVKSCGEPNDYSQQVADLFNNELEYCYKYDLRRPWVVEEYKRAFCEKFNLPVPETNEKE</sequence>
<evidence type="ECO:0000256" key="1">
    <source>
        <dbReference type="ARBA" id="ARBA00022801"/>
    </source>
</evidence>
<dbReference type="AlphaFoldDB" id="V2Y6K9"/>
<feature type="domain" description="Alpha/beta hydrolase fold-3" evidence="2">
    <location>
        <begin position="121"/>
        <end position="322"/>
    </location>
</feature>
<dbReference type="Pfam" id="PF07859">
    <property type="entry name" value="Abhydrolase_3"/>
    <property type="match status" value="1"/>
</dbReference>
<dbReference type="eggNOG" id="COG0657">
    <property type="taxonomic scope" value="Bacteria"/>
</dbReference>
<evidence type="ECO:0000259" key="2">
    <source>
        <dbReference type="Pfam" id="PF07859"/>
    </source>
</evidence>
<protein>
    <recommendedName>
        <fullName evidence="2">Alpha/beta hydrolase fold-3 domain-containing protein</fullName>
    </recommendedName>
</protein>
<dbReference type="InterPro" id="IPR050300">
    <property type="entry name" value="GDXG_lipolytic_enzyme"/>
</dbReference>
<accession>V2Y6K9</accession>
<gene>
    <name evidence="3" type="ORF">GCWU0000282_000892</name>
</gene>
<name>V2Y6K9_9FIRM</name>
<dbReference type="STRING" id="592026.GCWU0000282_000892"/>
<dbReference type="RefSeq" id="WP_023353776.1">
    <property type="nucleotide sequence ID" value="NZ_KI535367.1"/>
</dbReference>
<dbReference type="InterPro" id="IPR013094">
    <property type="entry name" value="AB_hydrolase_3"/>
</dbReference>
<dbReference type="Gene3D" id="3.40.50.1820">
    <property type="entry name" value="alpha/beta hydrolase"/>
    <property type="match status" value="1"/>
</dbReference>
<dbReference type="Proteomes" id="UP000018227">
    <property type="component" value="Unassembled WGS sequence"/>
</dbReference>
<dbReference type="PANTHER" id="PTHR48081">
    <property type="entry name" value="AB HYDROLASE SUPERFAMILY PROTEIN C4A8.06C"/>
    <property type="match status" value="1"/>
</dbReference>
<keyword evidence="4" id="KW-1185">Reference proteome</keyword>
<evidence type="ECO:0000313" key="4">
    <source>
        <dbReference type="Proteomes" id="UP000018227"/>
    </source>
</evidence>
<dbReference type="PANTHER" id="PTHR48081:SF8">
    <property type="entry name" value="ALPHA_BETA HYDROLASE FOLD-3 DOMAIN-CONTAINING PROTEIN-RELATED"/>
    <property type="match status" value="1"/>
</dbReference>
<dbReference type="SUPFAM" id="SSF53474">
    <property type="entry name" value="alpha/beta-Hydrolases"/>
    <property type="match status" value="1"/>
</dbReference>
<dbReference type="OrthoDB" id="9815425at2"/>
<organism evidence="3 4">
    <name type="scientific">Catonella morbi ATCC 51271</name>
    <dbReference type="NCBI Taxonomy" id="592026"/>
    <lineage>
        <taxon>Bacteria</taxon>
        <taxon>Bacillati</taxon>
        <taxon>Bacillota</taxon>
        <taxon>Clostridia</taxon>
        <taxon>Lachnospirales</taxon>
        <taxon>Lachnospiraceae</taxon>
        <taxon>Catonella</taxon>
    </lineage>
</organism>
<dbReference type="GO" id="GO:0016787">
    <property type="term" value="F:hydrolase activity"/>
    <property type="evidence" value="ECO:0007669"/>
    <property type="project" value="UniProtKB-KW"/>
</dbReference>
<dbReference type="InterPro" id="IPR029058">
    <property type="entry name" value="AB_hydrolase_fold"/>
</dbReference>
<keyword evidence="1" id="KW-0378">Hydrolase</keyword>
<proteinExistence type="predicted"/>
<comment type="caution">
    <text evidence="3">The sequence shown here is derived from an EMBL/GenBank/DDBJ whole genome shotgun (WGS) entry which is preliminary data.</text>
</comment>
<evidence type="ECO:0000313" key="3">
    <source>
        <dbReference type="EMBL" id="ESL03727.1"/>
    </source>
</evidence>
<dbReference type="HOGENOM" id="CLU_731011_0_0_9"/>